<feature type="compositionally biased region" description="Basic and acidic residues" evidence="1">
    <location>
        <begin position="65"/>
        <end position="85"/>
    </location>
</feature>
<gene>
    <name evidence="3" type="ORF">PGTG_09977</name>
</gene>
<dbReference type="Pfam" id="PF20515">
    <property type="entry name" value="2OG-FeII_Oxy_6"/>
    <property type="match status" value="1"/>
</dbReference>
<dbReference type="OrthoDB" id="2506286at2759"/>
<dbReference type="InterPro" id="IPR046798">
    <property type="entry name" value="2OG-FeII_Oxy_6"/>
</dbReference>
<reference evidence="4" key="2">
    <citation type="journal article" date="2011" name="Proc. Natl. Acad. Sci. U.S.A.">
        <title>Obligate biotrophy features unraveled by the genomic analysis of rust fungi.</title>
        <authorList>
            <person name="Duplessis S."/>
            <person name="Cuomo C.A."/>
            <person name="Lin Y.-C."/>
            <person name="Aerts A."/>
            <person name="Tisserant E."/>
            <person name="Veneault-Fourrey C."/>
            <person name="Joly D.L."/>
            <person name="Hacquard S."/>
            <person name="Amselem J."/>
            <person name="Cantarel B.L."/>
            <person name="Chiu R."/>
            <person name="Coutinho P.M."/>
            <person name="Feau N."/>
            <person name="Field M."/>
            <person name="Frey P."/>
            <person name="Gelhaye E."/>
            <person name="Goldberg J."/>
            <person name="Grabherr M.G."/>
            <person name="Kodira C.D."/>
            <person name="Kohler A."/>
            <person name="Kuees U."/>
            <person name="Lindquist E.A."/>
            <person name="Lucas S.M."/>
            <person name="Mago R."/>
            <person name="Mauceli E."/>
            <person name="Morin E."/>
            <person name="Murat C."/>
            <person name="Pangilinan J.L."/>
            <person name="Park R."/>
            <person name="Pearson M."/>
            <person name="Quesneville H."/>
            <person name="Rouhier N."/>
            <person name="Sakthikumar S."/>
            <person name="Salamov A.A."/>
            <person name="Schmutz J."/>
            <person name="Selles B."/>
            <person name="Shapiro H."/>
            <person name="Tanguay P."/>
            <person name="Tuskan G.A."/>
            <person name="Henrissat B."/>
            <person name="Van de Peer Y."/>
            <person name="Rouze P."/>
            <person name="Ellis J.G."/>
            <person name="Dodds P.N."/>
            <person name="Schein J.E."/>
            <person name="Zhong S."/>
            <person name="Hamelin R.C."/>
            <person name="Grigoriev I.V."/>
            <person name="Szabo L.J."/>
            <person name="Martin F."/>
        </authorList>
    </citation>
    <scope>NUCLEOTIDE SEQUENCE [LARGE SCALE GENOMIC DNA]</scope>
    <source>
        <strain evidence="4">CRL 75-36-700-3 / race SCCL</strain>
    </source>
</reference>
<feature type="region of interest" description="Disordered" evidence="1">
    <location>
        <begin position="65"/>
        <end position="118"/>
    </location>
</feature>
<dbReference type="STRING" id="418459.E3KEV3"/>
<evidence type="ECO:0000256" key="1">
    <source>
        <dbReference type="SAM" id="MobiDB-lite"/>
    </source>
</evidence>
<name>E3KEV3_PUCGT</name>
<dbReference type="KEGG" id="pgr:PGTG_09977"/>
<dbReference type="AlphaFoldDB" id="E3KEV3"/>
<dbReference type="GeneID" id="10544721"/>
<organism evidence="3 4">
    <name type="scientific">Puccinia graminis f. sp. tritici (strain CRL 75-36-700-3 / race SCCL)</name>
    <name type="common">Black stem rust fungus</name>
    <dbReference type="NCBI Taxonomy" id="418459"/>
    <lineage>
        <taxon>Eukaryota</taxon>
        <taxon>Fungi</taxon>
        <taxon>Dikarya</taxon>
        <taxon>Basidiomycota</taxon>
        <taxon>Pucciniomycotina</taxon>
        <taxon>Pucciniomycetes</taxon>
        <taxon>Pucciniales</taxon>
        <taxon>Pucciniaceae</taxon>
        <taxon>Puccinia</taxon>
    </lineage>
</organism>
<dbReference type="RefSeq" id="XP_003327428.1">
    <property type="nucleotide sequence ID" value="XM_003327380.1"/>
</dbReference>
<sequence>MKLMFREKDPVKLYPIYKPADSSHKAYRKAHPTPDDFKAAEDIILKQFTLIDHGHVALYERVKPEKTGKDAVEGKKGEEPRESNKHQTKKTNKAPAQQSNSKSQQKEDVNNEEAQKSDKPVDTFIAYIHFTPSEELSQQDKEDLHYVTTFLHQSRKFVNVIQLPQKIYRGNMWTIGWRKPQTEGEMAGRYIDTPGIKKNFFAYLDHLGDGVSASSIIHRLFYSITDAAVNAANKLLTSLGMPHYSDANLNNDDLDHKFASNLAFTRDEFSNKPHCDDDAGATAFLLLTNINKKDGSIALNSHLDPTFIGPFFVFPDHKVAIDLRKLNGICRVVFDAGQFEHCTHNNQPAHSTLTPFGFSLQISQSCVDAFRRIFSGYYENRVTPKNNIPYYLGDHDYIFNQVVDKFE</sequence>
<dbReference type="InParanoid" id="E3KEV3"/>
<dbReference type="VEuPathDB" id="FungiDB:PGTG_09977"/>
<evidence type="ECO:0000313" key="3">
    <source>
        <dbReference type="EMBL" id="EFP83009.1"/>
    </source>
</evidence>
<reference key="1">
    <citation type="submission" date="2007-01" db="EMBL/GenBank/DDBJ databases">
        <title>The Genome Sequence of Puccinia graminis f. sp. tritici Strain CRL 75-36-700-3.</title>
        <authorList>
            <consortium name="The Broad Institute Genome Sequencing Platform"/>
            <person name="Birren B."/>
            <person name="Lander E."/>
            <person name="Galagan J."/>
            <person name="Nusbaum C."/>
            <person name="Devon K."/>
            <person name="Cuomo C."/>
            <person name="Jaffe D."/>
            <person name="Butler J."/>
            <person name="Alvarez P."/>
            <person name="Gnerre S."/>
            <person name="Grabherr M."/>
            <person name="Mauceli E."/>
            <person name="Brockman W."/>
            <person name="Young S."/>
            <person name="LaButti K."/>
            <person name="Sykes S."/>
            <person name="DeCaprio D."/>
            <person name="Crawford M."/>
            <person name="Koehrsen M."/>
            <person name="Engels R."/>
            <person name="Montgomery P."/>
            <person name="Pearson M."/>
            <person name="Howarth C."/>
            <person name="Larson L."/>
            <person name="White J."/>
            <person name="Zeng Q."/>
            <person name="Kodira C."/>
            <person name="Yandava C."/>
            <person name="Alvarado L."/>
            <person name="O'Leary S."/>
            <person name="Szabo L."/>
            <person name="Dean R."/>
            <person name="Schein J."/>
        </authorList>
    </citation>
    <scope>NUCLEOTIDE SEQUENCE</scope>
    <source>
        <strain>CRL 75-36-700-3</strain>
    </source>
</reference>
<accession>E3KEV3</accession>
<dbReference type="EMBL" id="DS178284">
    <property type="protein sequence ID" value="EFP83009.1"/>
    <property type="molecule type" value="Genomic_DNA"/>
</dbReference>
<evidence type="ECO:0000313" key="4">
    <source>
        <dbReference type="Proteomes" id="UP000008783"/>
    </source>
</evidence>
<protein>
    <recommendedName>
        <fullName evidence="2">Tet-like 2OG-Fe(II) oxygenase domain-containing protein</fullName>
    </recommendedName>
</protein>
<keyword evidence="4" id="KW-1185">Reference proteome</keyword>
<feature type="domain" description="Tet-like 2OG-Fe(II) oxygenase" evidence="2">
    <location>
        <begin position="138"/>
        <end position="345"/>
    </location>
</feature>
<feature type="compositionally biased region" description="Basic and acidic residues" evidence="1">
    <location>
        <begin position="104"/>
        <end position="118"/>
    </location>
</feature>
<dbReference type="Proteomes" id="UP000008783">
    <property type="component" value="Unassembled WGS sequence"/>
</dbReference>
<dbReference type="HOGENOM" id="CLU_026798_0_2_1"/>
<evidence type="ECO:0000259" key="2">
    <source>
        <dbReference type="Pfam" id="PF20515"/>
    </source>
</evidence>
<feature type="compositionally biased region" description="Polar residues" evidence="1">
    <location>
        <begin position="94"/>
        <end position="103"/>
    </location>
</feature>
<proteinExistence type="predicted"/>